<comment type="subcellular location">
    <subcellularLocation>
        <location evidence="1">Nucleus</location>
    </subcellularLocation>
</comment>
<dbReference type="KEGG" id="dwi:6640182"/>
<dbReference type="GO" id="GO:0001228">
    <property type="term" value="F:DNA-binding transcription activator activity, RNA polymerase II-specific"/>
    <property type="evidence" value="ECO:0007669"/>
    <property type="project" value="EnsemblMetazoa"/>
</dbReference>
<protein>
    <submittedName>
        <fullName evidence="7">GK21677</fullName>
    </submittedName>
</protein>
<keyword evidence="3" id="KW-0804">Transcription</keyword>
<dbReference type="InterPro" id="IPR004827">
    <property type="entry name" value="bZIP"/>
</dbReference>
<dbReference type="FunCoup" id="B4MPB0">
    <property type="interactions" value="1385"/>
</dbReference>
<evidence type="ECO:0000313" key="8">
    <source>
        <dbReference type="Proteomes" id="UP000007798"/>
    </source>
</evidence>
<dbReference type="InParanoid" id="B4MPB0"/>
<gene>
    <name evidence="7" type="primary">Dwil\GK21677</name>
    <name evidence="7" type="ORF">Dwil_GK21677</name>
</gene>
<dbReference type="PROSITE" id="PS50217">
    <property type="entry name" value="BZIP"/>
    <property type="match status" value="1"/>
</dbReference>
<dbReference type="PhylomeDB" id="B4MPB0"/>
<dbReference type="SMR" id="B4MPB0"/>
<evidence type="ECO:0000256" key="3">
    <source>
        <dbReference type="ARBA" id="ARBA00023163"/>
    </source>
</evidence>
<dbReference type="eggNOG" id="KOG1414">
    <property type="taxonomic scope" value="Eukaryota"/>
</dbReference>
<feature type="coiled-coil region" evidence="5">
    <location>
        <begin position="293"/>
        <end position="334"/>
    </location>
</feature>
<dbReference type="GO" id="GO:0051403">
    <property type="term" value="P:stress-activated MAPK cascade"/>
    <property type="evidence" value="ECO:0007669"/>
    <property type="project" value="EnsemblMetazoa"/>
</dbReference>
<keyword evidence="8" id="KW-1185">Reference proteome</keyword>
<dbReference type="GO" id="GO:0002385">
    <property type="term" value="P:mucosal immune response"/>
    <property type="evidence" value="ECO:0007669"/>
    <property type="project" value="EnsemblMetazoa"/>
</dbReference>
<dbReference type="OrthoDB" id="295274at2759"/>
<evidence type="ECO:0000313" key="7">
    <source>
        <dbReference type="EMBL" id="EDW73949.1"/>
    </source>
</evidence>
<dbReference type="STRING" id="7260.B4MPB0"/>
<dbReference type="AlphaFoldDB" id="B4MPB0"/>
<dbReference type="GO" id="GO:0071470">
    <property type="term" value="P:cellular response to osmotic stress"/>
    <property type="evidence" value="ECO:0007669"/>
    <property type="project" value="EnsemblMetazoa"/>
</dbReference>
<dbReference type="PANTHER" id="PTHR19304">
    <property type="entry name" value="CYCLIC-AMP RESPONSE ELEMENT BINDING PROTEIN"/>
    <property type="match status" value="1"/>
</dbReference>
<dbReference type="GO" id="GO:0042803">
    <property type="term" value="F:protein homodimerization activity"/>
    <property type="evidence" value="ECO:0007669"/>
    <property type="project" value="EnsemblMetazoa"/>
</dbReference>
<organism evidence="8">
    <name type="scientific">Drosophila willistoni</name>
    <name type="common">Fruit fly</name>
    <dbReference type="NCBI Taxonomy" id="7260"/>
    <lineage>
        <taxon>Eukaryota</taxon>
        <taxon>Metazoa</taxon>
        <taxon>Ecdysozoa</taxon>
        <taxon>Arthropoda</taxon>
        <taxon>Hexapoda</taxon>
        <taxon>Insecta</taxon>
        <taxon>Pterygota</taxon>
        <taxon>Neoptera</taxon>
        <taxon>Endopterygota</taxon>
        <taxon>Diptera</taxon>
        <taxon>Brachycera</taxon>
        <taxon>Muscomorpha</taxon>
        <taxon>Ephydroidea</taxon>
        <taxon>Drosophilidae</taxon>
        <taxon>Drosophila</taxon>
        <taxon>Sophophora</taxon>
    </lineage>
</organism>
<dbReference type="HOGENOM" id="CLU_061881_0_0_1"/>
<dbReference type="Proteomes" id="UP000007798">
    <property type="component" value="Unassembled WGS sequence"/>
</dbReference>
<keyword evidence="5" id="KW-0175">Coiled coil</keyword>
<dbReference type="GO" id="GO:0010369">
    <property type="term" value="C:chromocenter"/>
    <property type="evidence" value="ECO:0007669"/>
    <property type="project" value="EnsemblMetazoa"/>
</dbReference>
<proteinExistence type="predicted"/>
<accession>B4MPB0</accession>
<evidence type="ECO:0000256" key="1">
    <source>
        <dbReference type="ARBA" id="ARBA00004123"/>
    </source>
</evidence>
<dbReference type="Gene3D" id="1.20.5.170">
    <property type="match status" value="1"/>
</dbReference>
<dbReference type="GO" id="GO:0031507">
    <property type="term" value="P:heterochromatin formation"/>
    <property type="evidence" value="ECO:0007669"/>
    <property type="project" value="EnsemblMetazoa"/>
</dbReference>
<evidence type="ECO:0000259" key="6">
    <source>
        <dbReference type="PROSITE" id="PS50217"/>
    </source>
</evidence>
<dbReference type="GO" id="GO:0043565">
    <property type="term" value="F:sequence-specific DNA binding"/>
    <property type="evidence" value="ECO:0007669"/>
    <property type="project" value="EnsemblMetazoa"/>
</dbReference>
<reference evidence="7 8" key="1">
    <citation type="journal article" date="2007" name="Nature">
        <title>Evolution of genes and genomes on the Drosophila phylogeny.</title>
        <authorList>
            <consortium name="Drosophila 12 Genomes Consortium"/>
            <person name="Clark A.G."/>
            <person name="Eisen M.B."/>
            <person name="Smith D.R."/>
            <person name="Bergman C.M."/>
            <person name="Oliver B."/>
            <person name="Markow T.A."/>
            <person name="Kaufman T.C."/>
            <person name="Kellis M."/>
            <person name="Gelbart W."/>
            <person name="Iyer V.N."/>
            <person name="Pollard D.A."/>
            <person name="Sackton T.B."/>
            <person name="Larracuente A.M."/>
            <person name="Singh N.D."/>
            <person name="Abad J.P."/>
            <person name="Abt D.N."/>
            <person name="Adryan B."/>
            <person name="Aguade M."/>
            <person name="Akashi H."/>
            <person name="Anderson W.W."/>
            <person name="Aquadro C.F."/>
            <person name="Ardell D.H."/>
            <person name="Arguello R."/>
            <person name="Artieri C.G."/>
            <person name="Barbash D.A."/>
            <person name="Barker D."/>
            <person name="Barsanti P."/>
            <person name="Batterham P."/>
            <person name="Batzoglou S."/>
            <person name="Begun D."/>
            <person name="Bhutkar A."/>
            <person name="Blanco E."/>
            <person name="Bosak S.A."/>
            <person name="Bradley R.K."/>
            <person name="Brand A.D."/>
            <person name="Brent M.R."/>
            <person name="Brooks A.N."/>
            <person name="Brown R.H."/>
            <person name="Butlin R.K."/>
            <person name="Caggese C."/>
            <person name="Calvi B.R."/>
            <person name="Bernardo de Carvalho A."/>
            <person name="Caspi A."/>
            <person name="Castrezana S."/>
            <person name="Celniker S.E."/>
            <person name="Chang J.L."/>
            <person name="Chapple C."/>
            <person name="Chatterji S."/>
            <person name="Chinwalla A."/>
            <person name="Civetta A."/>
            <person name="Clifton S.W."/>
            <person name="Comeron J.M."/>
            <person name="Costello J.C."/>
            <person name="Coyne J.A."/>
            <person name="Daub J."/>
            <person name="David R.G."/>
            <person name="Delcher A.L."/>
            <person name="Delehaunty K."/>
            <person name="Do C.B."/>
            <person name="Ebling H."/>
            <person name="Edwards K."/>
            <person name="Eickbush T."/>
            <person name="Evans J.D."/>
            <person name="Filipski A."/>
            <person name="Findeiss S."/>
            <person name="Freyhult E."/>
            <person name="Fulton L."/>
            <person name="Fulton R."/>
            <person name="Garcia A.C."/>
            <person name="Gardiner A."/>
            <person name="Garfield D.A."/>
            <person name="Garvin B.E."/>
            <person name="Gibson G."/>
            <person name="Gilbert D."/>
            <person name="Gnerre S."/>
            <person name="Godfrey J."/>
            <person name="Good R."/>
            <person name="Gotea V."/>
            <person name="Gravely B."/>
            <person name="Greenberg A.J."/>
            <person name="Griffiths-Jones S."/>
            <person name="Gross S."/>
            <person name="Guigo R."/>
            <person name="Gustafson E.A."/>
            <person name="Haerty W."/>
            <person name="Hahn M.W."/>
            <person name="Halligan D.L."/>
            <person name="Halpern A.L."/>
            <person name="Halter G.M."/>
            <person name="Han M.V."/>
            <person name="Heger A."/>
            <person name="Hillier L."/>
            <person name="Hinrichs A.S."/>
            <person name="Holmes I."/>
            <person name="Hoskins R.A."/>
            <person name="Hubisz M.J."/>
            <person name="Hultmark D."/>
            <person name="Huntley M.A."/>
            <person name="Jaffe D.B."/>
            <person name="Jagadeeshan S."/>
            <person name="Jeck W.R."/>
            <person name="Johnson J."/>
            <person name="Jones C.D."/>
            <person name="Jordan W.C."/>
            <person name="Karpen G.H."/>
            <person name="Kataoka E."/>
            <person name="Keightley P.D."/>
            <person name="Kheradpour P."/>
            <person name="Kirkness E.F."/>
            <person name="Koerich L.B."/>
            <person name="Kristiansen K."/>
            <person name="Kudrna D."/>
            <person name="Kulathinal R.J."/>
            <person name="Kumar S."/>
            <person name="Kwok R."/>
            <person name="Lander E."/>
            <person name="Langley C.H."/>
            <person name="Lapoint R."/>
            <person name="Lazzaro B.P."/>
            <person name="Lee S.J."/>
            <person name="Levesque L."/>
            <person name="Li R."/>
            <person name="Lin C.F."/>
            <person name="Lin M.F."/>
            <person name="Lindblad-Toh K."/>
            <person name="Llopart A."/>
            <person name="Long M."/>
            <person name="Low L."/>
            <person name="Lozovsky E."/>
            <person name="Lu J."/>
            <person name="Luo M."/>
            <person name="Machado C.A."/>
            <person name="Makalowski W."/>
            <person name="Marzo M."/>
            <person name="Matsuda M."/>
            <person name="Matzkin L."/>
            <person name="McAllister B."/>
            <person name="McBride C.S."/>
            <person name="McKernan B."/>
            <person name="McKernan K."/>
            <person name="Mendez-Lago M."/>
            <person name="Minx P."/>
            <person name="Mollenhauer M.U."/>
            <person name="Montooth K."/>
            <person name="Mount S.M."/>
            <person name="Mu X."/>
            <person name="Myers E."/>
            <person name="Negre B."/>
            <person name="Newfeld S."/>
            <person name="Nielsen R."/>
            <person name="Noor M.A."/>
            <person name="O'Grady P."/>
            <person name="Pachter L."/>
            <person name="Papaceit M."/>
            <person name="Parisi M.J."/>
            <person name="Parisi M."/>
            <person name="Parts L."/>
            <person name="Pedersen J.S."/>
            <person name="Pesole G."/>
            <person name="Phillippy A.M."/>
            <person name="Ponting C.P."/>
            <person name="Pop M."/>
            <person name="Porcelli D."/>
            <person name="Powell J.R."/>
            <person name="Prohaska S."/>
            <person name="Pruitt K."/>
            <person name="Puig M."/>
            <person name="Quesneville H."/>
            <person name="Ram K.R."/>
            <person name="Rand D."/>
            <person name="Rasmussen M.D."/>
            <person name="Reed L.K."/>
            <person name="Reenan R."/>
            <person name="Reily A."/>
            <person name="Remington K.A."/>
            <person name="Rieger T.T."/>
            <person name="Ritchie M.G."/>
            <person name="Robin C."/>
            <person name="Rogers Y.H."/>
            <person name="Rohde C."/>
            <person name="Rozas J."/>
            <person name="Rubenfield M.J."/>
            <person name="Ruiz A."/>
            <person name="Russo S."/>
            <person name="Salzberg S.L."/>
            <person name="Sanchez-Gracia A."/>
            <person name="Saranga D.J."/>
            <person name="Sato H."/>
            <person name="Schaeffer S.W."/>
            <person name="Schatz M.C."/>
            <person name="Schlenke T."/>
            <person name="Schwartz R."/>
            <person name="Segarra C."/>
            <person name="Singh R.S."/>
            <person name="Sirot L."/>
            <person name="Sirota M."/>
            <person name="Sisneros N.B."/>
            <person name="Smith C.D."/>
            <person name="Smith T.F."/>
            <person name="Spieth J."/>
            <person name="Stage D.E."/>
            <person name="Stark A."/>
            <person name="Stephan W."/>
            <person name="Strausberg R.L."/>
            <person name="Strempel S."/>
            <person name="Sturgill D."/>
            <person name="Sutton G."/>
            <person name="Sutton G.G."/>
            <person name="Tao W."/>
            <person name="Teichmann S."/>
            <person name="Tobari Y.N."/>
            <person name="Tomimura Y."/>
            <person name="Tsolas J.M."/>
            <person name="Valente V.L."/>
            <person name="Venter E."/>
            <person name="Venter J.C."/>
            <person name="Vicario S."/>
            <person name="Vieira F.G."/>
            <person name="Vilella A.J."/>
            <person name="Villasante A."/>
            <person name="Walenz B."/>
            <person name="Wang J."/>
            <person name="Wasserman M."/>
            <person name="Watts T."/>
            <person name="Wilson D."/>
            <person name="Wilson R.K."/>
            <person name="Wing R.A."/>
            <person name="Wolfner M.F."/>
            <person name="Wong A."/>
            <person name="Wong G.K."/>
            <person name="Wu C.I."/>
            <person name="Wu G."/>
            <person name="Yamamoto D."/>
            <person name="Yang H.P."/>
            <person name="Yang S.P."/>
            <person name="Yorke J.A."/>
            <person name="Yoshida K."/>
            <person name="Zdobnov E."/>
            <person name="Zhang P."/>
            <person name="Zhang Y."/>
            <person name="Zimin A.V."/>
            <person name="Baldwin J."/>
            <person name="Abdouelleil A."/>
            <person name="Abdulkadir J."/>
            <person name="Abebe A."/>
            <person name="Abera B."/>
            <person name="Abreu J."/>
            <person name="Acer S.C."/>
            <person name="Aftuck L."/>
            <person name="Alexander A."/>
            <person name="An P."/>
            <person name="Anderson E."/>
            <person name="Anderson S."/>
            <person name="Arachi H."/>
            <person name="Azer M."/>
            <person name="Bachantsang P."/>
            <person name="Barry A."/>
            <person name="Bayul T."/>
            <person name="Berlin A."/>
            <person name="Bessette D."/>
            <person name="Bloom T."/>
            <person name="Blye J."/>
            <person name="Boguslavskiy L."/>
            <person name="Bonnet C."/>
            <person name="Boukhgalter B."/>
            <person name="Bourzgui I."/>
            <person name="Brown A."/>
            <person name="Cahill P."/>
            <person name="Channer S."/>
            <person name="Cheshatsang Y."/>
            <person name="Chuda L."/>
            <person name="Citroen M."/>
            <person name="Collymore A."/>
            <person name="Cooke P."/>
            <person name="Costello M."/>
            <person name="D'Aco K."/>
            <person name="Daza R."/>
            <person name="De Haan G."/>
            <person name="DeGray S."/>
            <person name="DeMaso C."/>
            <person name="Dhargay N."/>
            <person name="Dooley K."/>
            <person name="Dooley E."/>
            <person name="Doricent M."/>
            <person name="Dorje P."/>
            <person name="Dorjee K."/>
            <person name="Dupes A."/>
            <person name="Elong R."/>
            <person name="Falk J."/>
            <person name="Farina A."/>
            <person name="Faro S."/>
            <person name="Ferguson D."/>
            <person name="Fisher S."/>
            <person name="Foley C.D."/>
            <person name="Franke A."/>
            <person name="Friedrich D."/>
            <person name="Gadbois L."/>
            <person name="Gearin G."/>
            <person name="Gearin C.R."/>
            <person name="Giannoukos G."/>
            <person name="Goode T."/>
            <person name="Graham J."/>
            <person name="Grandbois E."/>
            <person name="Grewal S."/>
            <person name="Gyaltsen K."/>
            <person name="Hafez N."/>
            <person name="Hagos B."/>
            <person name="Hall J."/>
            <person name="Henson C."/>
            <person name="Hollinger A."/>
            <person name="Honan T."/>
            <person name="Huard M.D."/>
            <person name="Hughes L."/>
            <person name="Hurhula B."/>
            <person name="Husby M.E."/>
            <person name="Kamat A."/>
            <person name="Kanga B."/>
            <person name="Kashin S."/>
            <person name="Khazanovich D."/>
            <person name="Kisner P."/>
            <person name="Lance K."/>
            <person name="Lara M."/>
            <person name="Lee W."/>
            <person name="Lennon N."/>
            <person name="Letendre F."/>
            <person name="LeVine R."/>
            <person name="Lipovsky A."/>
            <person name="Liu X."/>
            <person name="Liu J."/>
            <person name="Liu S."/>
            <person name="Lokyitsang T."/>
            <person name="Lokyitsang Y."/>
            <person name="Lubonja R."/>
            <person name="Lui A."/>
            <person name="MacDonald P."/>
            <person name="Magnisalis V."/>
            <person name="Maru K."/>
            <person name="Matthews C."/>
            <person name="McCusker W."/>
            <person name="McDonough S."/>
            <person name="Mehta T."/>
            <person name="Meldrim J."/>
            <person name="Meneus L."/>
            <person name="Mihai O."/>
            <person name="Mihalev A."/>
            <person name="Mihova T."/>
            <person name="Mittelman R."/>
            <person name="Mlenga V."/>
            <person name="Montmayeur A."/>
            <person name="Mulrain L."/>
            <person name="Navidi A."/>
            <person name="Naylor J."/>
            <person name="Negash T."/>
            <person name="Nguyen T."/>
            <person name="Nguyen N."/>
            <person name="Nicol R."/>
            <person name="Norbu C."/>
            <person name="Norbu N."/>
            <person name="Novod N."/>
            <person name="O'Neill B."/>
            <person name="Osman S."/>
            <person name="Markiewicz E."/>
            <person name="Oyono O.L."/>
            <person name="Patti C."/>
            <person name="Phunkhang P."/>
            <person name="Pierre F."/>
            <person name="Priest M."/>
            <person name="Raghuraman S."/>
            <person name="Rege F."/>
            <person name="Reyes R."/>
            <person name="Rise C."/>
            <person name="Rogov P."/>
            <person name="Ross K."/>
            <person name="Ryan E."/>
            <person name="Settipalli S."/>
            <person name="Shea T."/>
            <person name="Sherpa N."/>
            <person name="Shi L."/>
            <person name="Shih D."/>
            <person name="Sparrow T."/>
            <person name="Spaulding J."/>
            <person name="Stalker J."/>
            <person name="Stange-Thomann N."/>
            <person name="Stavropoulos S."/>
            <person name="Stone C."/>
            <person name="Strader C."/>
            <person name="Tesfaye S."/>
            <person name="Thomson T."/>
            <person name="Thoulutsang Y."/>
            <person name="Thoulutsang D."/>
            <person name="Topham K."/>
            <person name="Topping I."/>
            <person name="Tsamla T."/>
            <person name="Vassiliev H."/>
            <person name="Vo A."/>
            <person name="Wangchuk T."/>
            <person name="Wangdi T."/>
            <person name="Weiand M."/>
            <person name="Wilkinson J."/>
            <person name="Wilson A."/>
            <person name="Yadav S."/>
            <person name="Young G."/>
            <person name="Yu Q."/>
            <person name="Zembek L."/>
            <person name="Zhong D."/>
            <person name="Zimmer A."/>
            <person name="Zwirko Z."/>
            <person name="Jaffe D.B."/>
            <person name="Alvarez P."/>
            <person name="Brockman W."/>
            <person name="Butler J."/>
            <person name="Chin C."/>
            <person name="Gnerre S."/>
            <person name="Grabherr M."/>
            <person name="Kleber M."/>
            <person name="Mauceli E."/>
            <person name="MacCallum I."/>
        </authorList>
    </citation>
    <scope>NUCLEOTIDE SEQUENCE [LARGE SCALE GENOMIC DNA]</scope>
    <source>
        <strain evidence="8">Tucson 14030-0811.24</strain>
    </source>
</reference>
<dbReference type="GO" id="GO:0034605">
    <property type="term" value="P:cellular response to heat"/>
    <property type="evidence" value="ECO:0007669"/>
    <property type="project" value="EnsemblMetazoa"/>
</dbReference>
<dbReference type="GO" id="GO:0009651">
    <property type="term" value="P:response to salt stress"/>
    <property type="evidence" value="ECO:0007669"/>
    <property type="project" value="EnsemblMetazoa"/>
</dbReference>
<evidence type="ECO:0000256" key="2">
    <source>
        <dbReference type="ARBA" id="ARBA00023015"/>
    </source>
</evidence>
<dbReference type="EMBL" id="CH963849">
    <property type="protein sequence ID" value="EDW73949.1"/>
    <property type="molecule type" value="Genomic_DNA"/>
</dbReference>
<dbReference type="GO" id="GO:0005634">
    <property type="term" value="C:nucleus"/>
    <property type="evidence" value="ECO:0007669"/>
    <property type="project" value="UniProtKB-SubCell"/>
</dbReference>
<dbReference type="InterPro" id="IPR051027">
    <property type="entry name" value="bZIP_transcription_factors"/>
</dbReference>
<dbReference type="OMA" id="PLHMSND"/>
<sequence>MEASSDITDISFADFETKTTEENECYEEDWRHLKLQKAENIFASDQTPTPTRLIKNCDEVGLFEDLNPFDLGFQRATEQNVSGTESRTEPVANDGDSLHTPQVYAVDPPPVAVDPPPVAVEAAAAINDAPSDSSPLDVEQLLATTSVPAPIPLEGPPPLQLIQPQVITWVLPSQSLAMTTEVPKISKSSASASTNTIPAQTVRPYILPKPRSAPVAHKLPLPPLIAPNPPPPEPSSASLTPTSQLPIKERLKAIIHSNNNKRTFVPPPKTVKTKPLRDEDCMERRRAAATRYRNKMRNEHKELRLQNAQLQQENQELRDRVARLERELQQQDKNNNLAVPSNPIQIPGSAIHLVFNVPKMIVPTSTGSSSTDKK</sequence>
<keyword evidence="2" id="KW-0805">Transcription regulation</keyword>
<feature type="domain" description="BZIP" evidence="6">
    <location>
        <begin position="275"/>
        <end position="330"/>
    </location>
</feature>
<evidence type="ECO:0000256" key="5">
    <source>
        <dbReference type="SAM" id="Coils"/>
    </source>
</evidence>
<dbReference type="GO" id="GO:0005721">
    <property type="term" value="C:pericentric heterochromatin"/>
    <property type="evidence" value="ECO:0007669"/>
    <property type="project" value="EnsemblMetazoa"/>
</dbReference>
<dbReference type="GO" id="GO:0010866">
    <property type="term" value="P:regulation of triglyceride biosynthetic process"/>
    <property type="evidence" value="ECO:0007669"/>
    <property type="project" value="EnsemblMetazoa"/>
</dbReference>
<keyword evidence="4" id="KW-0539">Nucleus</keyword>
<evidence type="ECO:0000256" key="4">
    <source>
        <dbReference type="ARBA" id="ARBA00023242"/>
    </source>
</evidence>
<dbReference type="GO" id="GO:0030431">
    <property type="term" value="P:sleep"/>
    <property type="evidence" value="ECO:0007669"/>
    <property type="project" value="EnsemblMetazoa"/>
</dbReference>
<name>B4MPB0_DROWI</name>